<comment type="caution">
    <text evidence="13">The sequence shown here is derived from an EMBL/GenBank/DDBJ whole genome shotgun (WGS) entry which is preliminary data.</text>
</comment>
<dbReference type="Gene3D" id="3.55.40.10">
    <property type="entry name" value="minor pseudopilin epsh domain"/>
    <property type="match status" value="1"/>
</dbReference>
<dbReference type="EMBL" id="WTVM01000023">
    <property type="protein sequence ID" value="NMG02438.1"/>
    <property type="molecule type" value="Genomic_DNA"/>
</dbReference>
<dbReference type="Pfam" id="PF12019">
    <property type="entry name" value="GspH"/>
    <property type="match status" value="1"/>
</dbReference>
<accession>A0A972J9W9</accession>
<gene>
    <name evidence="13" type="ORF">GPA21_05580</name>
</gene>
<dbReference type="InterPro" id="IPR012902">
    <property type="entry name" value="N_methyl_site"/>
</dbReference>
<evidence type="ECO:0000256" key="11">
    <source>
        <dbReference type="SAM" id="Phobius"/>
    </source>
</evidence>
<dbReference type="SUPFAM" id="SSF54523">
    <property type="entry name" value="Pili subunits"/>
    <property type="match status" value="1"/>
</dbReference>
<dbReference type="Proteomes" id="UP000599523">
    <property type="component" value="Unassembled WGS sequence"/>
</dbReference>
<comment type="subcellular location">
    <subcellularLocation>
        <location evidence="1">Cell inner membrane</location>
        <topology evidence="1">Single-pass membrane protein</topology>
    </subcellularLocation>
</comment>
<dbReference type="AlphaFoldDB" id="A0A972J9W9"/>
<evidence type="ECO:0000256" key="1">
    <source>
        <dbReference type="ARBA" id="ARBA00004377"/>
    </source>
</evidence>
<keyword evidence="6 11" id="KW-0812">Transmembrane</keyword>
<evidence type="ECO:0000256" key="6">
    <source>
        <dbReference type="ARBA" id="ARBA00022692"/>
    </source>
</evidence>
<dbReference type="Pfam" id="PF07963">
    <property type="entry name" value="N_methyl"/>
    <property type="match status" value="1"/>
</dbReference>
<dbReference type="GO" id="GO:0005886">
    <property type="term" value="C:plasma membrane"/>
    <property type="evidence" value="ECO:0007669"/>
    <property type="project" value="UniProtKB-SubCell"/>
</dbReference>
<dbReference type="InterPro" id="IPR022346">
    <property type="entry name" value="T2SS_GspH"/>
</dbReference>
<comment type="similarity">
    <text evidence="9">Belongs to the GSP H family.</text>
</comment>
<dbReference type="RefSeq" id="WP_168987225.1">
    <property type="nucleotide sequence ID" value="NZ_CAWPHM010000155.1"/>
</dbReference>
<keyword evidence="3" id="KW-1003">Cell membrane</keyword>
<keyword evidence="5" id="KW-0997">Cell inner membrane</keyword>
<evidence type="ECO:0000256" key="9">
    <source>
        <dbReference type="ARBA" id="ARBA00025772"/>
    </source>
</evidence>
<dbReference type="GO" id="GO:0015628">
    <property type="term" value="P:protein secretion by the type II secretion system"/>
    <property type="evidence" value="ECO:0007669"/>
    <property type="project" value="InterPro"/>
</dbReference>
<evidence type="ECO:0000256" key="3">
    <source>
        <dbReference type="ARBA" id="ARBA00022475"/>
    </source>
</evidence>
<keyword evidence="14" id="KW-1185">Reference proteome</keyword>
<evidence type="ECO:0000256" key="7">
    <source>
        <dbReference type="ARBA" id="ARBA00022989"/>
    </source>
</evidence>
<evidence type="ECO:0000256" key="5">
    <source>
        <dbReference type="ARBA" id="ARBA00022519"/>
    </source>
</evidence>
<dbReference type="PROSITE" id="PS00409">
    <property type="entry name" value="PROKAR_NTER_METHYL"/>
    <property type="match status" value="1"/>
</dbReference>
<evidence type="ECO:0000313" key="13">
    <source>
        <dbReference type="EMBL" id="NMG02438.1"/>
    </source>
</evidence>
<organism evidence="13 14">
    <name type="scientific">Azoarcus taiwanensis</name>
    <dbReference type="NCBI Taxonomy" id="666964"/>
    <lineage>
        <taxon>Bacteria</taxon>
        <taxon>Pseudomonadati</taxon>
        <taxon>Pseudomonadota</taxon>
        <taxon>Betaproteobacteria</taxon>
        <taxon>Rhodocyclales</taxon>
        <taxon>Zoogloeaceae</taxon>
        <taxon>Azoarcus</taxon>
    </lineage>
</organism>
<feature type="domain" description="General secretion pathway GspH" evidence="12">
    <location>
        <begin position="49"/>
        <end position="169"/>
    </location>
</feature>
<evidence type="ECO:0000256" key="2">
    <source>
        <dbReference type="ARBA" id="ARBA00021549"/>
    </source>
</evidence>
<protein>
    <recommendedName>
        <fullName evidence="2">Type II secretion system protein H</fullName>
    </recommendedName>
    <alternativeName>
        <fullName evidence="10">General secretion pathway protein H</fullName>
    </alternativeName>
</protein>
<dbReference type="InterPro" id="IPR045584">
    <property type="entry name" value="Pilin-like"/>
</dbReference>
<keyword evidence="8 11" id="KW-0472">Membrane</keyword>
<keyword evidence="4" id="KW-0488">Methylation</keyword>
<reference evidence="13" key="1">
    <citation type="submission" date="2019-12" db="EMBL/GenBank/DDBJ databases">
        <title>Comparative genomics gives insights into the taxonomy of the Azoarcus-Aromatoleum group and reveals separate origins of nif in the plant-associated Azoarcus and non-plant-associated Aromatoleum sub-groups.</title>
        <authorList>
            <person name="Lafos M."/>
            <person name="Maluk M."/>
            <person name="Batista M."/>
            <person name="Junghare M."/>
            <person name="Carmona M."/>
            <person name="Faoro H."/>
            <person name="Cruz L.M."/>
            <person name="Battistoni F."/>
            <person name="De Souza E."/>
            <person name="Pedrosa F."/>
            <person name="Chen W.-M."/>
            <person name="Poole P.S."/>
            <person name="Dixon R.A."/>
            <person name="James E.K."/>
        </authorList>
    </citation>
    <scope>NUCLEOTIDE SEQUENCE</scope>
    <source>
        <strain evidence="13">NSC3</strain>
    </source>
</reference>
<evidence type="ECO:0000256" key="4">
    <source>
        <dbReference type="ARBA" id="ARBA00022481"/>
    </source>
</evidence>
<sequence length="179" mass="19144">MRLRQRCRESGGFSLVELMTTLAVLAVLLSIALPSFATLIRDTRLGTATGDLHTAIFFTRSEAVKRSRRVTICTSADGEYCAAGVGWHAGWIVFDDANQNGLRDADETLLRVGQPAAAGVSMTGNQPVRNYVSYVASGTTRAVNGALQMGTITACADNRARRIVVNAAGRPRVVRDAVC</sequence>
<proteinExistence type="inferred from homology"/>
<dbReference type="NCBIfam" id="TIGR02532">
    <property type="entry name" value="IV_pilin_GFxxxE"/>
    <property type="match status" value="1"/>
</dbReference>
<evidence type="ECO:0000313" key="14">
    <source>
        <dbReference type="Proteomes" id="UP000599523"/>
    </source>
</evidence>
<keyword evidence="7 11" id="KW-1133">Transmembrane helix</keyword>
<dbReference type="GO" id="GO:0015627">
    <property type="term" value="C:type II protein secretion system complex"/>
    <property type="evidence" value="ECO:0007669"/>
    <property type="project" value="InterPro"/>
</dbReference>
<evidence type="ECO:0000259" key="12">
    <source>
        <dbReference type="Pfam" id="PF12019"/>
    </source>
</evidence>
<feature type="transmembrane region" description="Helical" evidence="11">
    <location>
        <begin position="12"/>
        <end position="33"/>
    </location>
</feature>
<name>A0A972J9W9_9RHOO</name>
<evidence type="ECO:0000256" key="10">
    <source>
        <dbReference type="ARBA" id="ARBA00030775"/>
    </source>
</evidence>
<evidence type="ECO:0000256" key="8">
    <source>
        <dbReference type="ARBA" id="ARBA00023136"/>
    </source>
</evidence>